<name>A0A9P6ZQY2_9AGAM</name>
<dbReference type="EMBL" id="JABBWD010000036">
    <property type="protein sequence ID" value="KAG1775057.1"/>
    <property type="molecule type" value="Genomic_DNA"/>
</dbReference>
<sequence length="222" mass="24727">MLKCSGHPYDPNGVDSTSEGGCAVLCPACPQPGKNLPSDWREASPTNHWLYGLFVAIDANFRLKWKVVSKDSVDPSLSHGWGYFVEESVHKAFIEDNSNISQEVSFYHGLAATGLGTIDCTCHNMKLPTTVGDLQKGEKYVNMDYLFFSTLQHTTVDILNVSYDIACQWKKNLWHRMTSFPPSIQLDHGAKKVAFFIPKFHLPAHIESCQTSFSFNFACGVG</sequence>
<proteinExistence type="predicted"/>
<protein>
    <submittedName>
        <fullName evidence="1">Uncharacterized protein</fullName>
    </submittedName>
</protein>
<accession>A0A9P6ZQY2</accession>
<gene>
    <name evidence="1" type="ORF">EV702DRAFT_1180492</name>
</gene>
<dbReference type="Proteomes" id="UP000714275">
    <property type="component" value="Unassembled WGS sequence"/>
</dbReference>
<evidence type="ECO:0000313" key="2">
    <source>
        <dbReference type="Proteomes" id="UP000714275"/>
    </source>
</evidence>
<keyword evidence="2" id="KW-1185">Reference proteome</keyword>
<comment type="caution">
    <text evidence="1">The sequence shown here is derived from an EMBL/GenBank/DDBJ whole genome shotgun (WGS) entry which is preliminary data.</text>
</comment>
<organism evidence="1 2">
    <name type="scientific">Suillus placidus</name>
    <dbReference type="NCBI Taxonomy" id="48579"/>
    <lineage>
        <taxon>Eukaryota</taxon>
        <taxon>Fungi</taxon>
        <taxon>Dikarya</taxon>
        <taxon>Basidiomycota</taxon>
        <taxon>Agaricomycotina</taxon>
        <taxon>Agaricomycetes</taxon>
        <taxon>Agaricomycetidae</taxon>
        <taxon>Boletales</taxon>
        <taxon>Suillineae</taxon>
        <taxon>Suillaceae</taxon>
        <taxon>Suillus</taxon>
    </lineage>
</organism>
<dbReference type="OrthoDB" id="3235114at2759"/>
<dbReference type="AlphaFoldDB" id="A0A9P6ZQY2"/>
<reference evidence="1" key="1">
    <citation type="journal article" date="2020" name="New Phytol.">
        <title>Comparative genomics reveals dynamic genome evolution in host specialist ectomycorrhizal fungi.</title>
        <authorList>
            <person name="Lofgren L.A."/>
            <person name="Nguyen N.H."/>
            <person name="Vilgalys R."/>
            <person name="Ruytinx J."/>
            <person name="Liao H.L."/>
            <person name="Branco S."/>
            <person name="Kuo A."/>
            <person name="LaButti K."/>
            <person name="Lipzen A."/>
            <person name="Andreopoulos W."/>
            <person name="Pangilinan J."/>
            <person name="Riley R."/>
            <person name="Hundley H."/>
            <person name="Na H."/>
            <person name="Barry K."/>
            <person name="Grigoriev I.V."/>
            <person name="Stajich J.E."/>
            <person name="Kennedy P.G."/>
        </authorList>
    </citation>
    <scope>NUCLEOTIDE SEQUENCE</scope>
    <source>
        <strain evidence="1">DOB743</strain>
    </source>
</reference>
<dbReference type="Pfam" id="PF18758">
    <property type="entry name" value="KDZ"/>
    <property type="match status" value="1"/>
</dbReference>
<dbReference type="InterPro" id="IPR040521">
    <property type="entry name" value="KDZ"/>
</dbReference>
<evidence type="ECO:0000313" key="1">
    <source>
        <dbReference type="EMBL" id="KAG1775057.1"/>
    </source>
</evidence>